<evidence type="ECO:0000256" key="1">
    <source>
        <dbReference type="SAM" id="MobiDB-lite"/>
    </source>
</evidence>
<evidence type="ECO:0000313" key="3">
    <source>
        <dbReference type="EMBL" id="MXQ89560.1"/>
    </source>
</evidence>
<dbReference type="EMBL" id="VBQZ03000056">
    <property type="protein sequence ID" value="MXQ89560.1"/>
    <property type="molecule type" value="Genomic_DNA"/>
</dbReference>
<dbReference type="PANTHER" id="PTHR14788">
    <property type="entry name" value="TRANSMEMBRANE PROTEIN 156"/>
    <property type="match status" value="1"/>
</dbReference>
<dbReference type="Pfam" id="PF15106">
    <property type="entry name" value="TMEM156"/>
    <property type="match status" value="1"/>
</dbReference>
<name>A0A6B0RHM3_9CETA</name>
<sequence>MTKTALLKLLLAIMIMFILILPEYFQAPKVENSVVRDMIKMAGNMLELSCLEVYLQQNFSYSFFSINASFVTFLQPIKETQTITGIFLNHSNFQNFTRICQDITSELKTCFSCLACESKGNTDFIFQKQTSKVLIMRGSMEVKSNNFHSPCQHFNFTVTPTVDHLEEYNLTCNLKTHTGRSAIKEEDPTEATSINRTCRIMEHPHNCINISFHLEMDAKNSICSMKITWYVLVLLVFIVLLIFIVNKILEGHRRVQKWQSHKYEPTSTLLRGSDSEKLRTLNVRVISAETTKRLPMTPVKDVLPPIPELEVTSAVPQQDQHTRNDEKKGKQDRGNGIQEDIQRNNR</sequence>
<feature type="compositionally biased region" description="Basic and acidic residues" evidence="1">
    <location>
        <begin position="320"/>
        <end position="333"/>
    </location>
</feature>
<feature type="transmembrane region" description="Helical" evidence="2">
    <location>
        <begin position="7"/>
        <end position="25"/>
    </location>
</feature>
<dbReference type="InterPro" id="IPR029374">
    <property type="entry name" value="TMEM156"/>
</dbReference>
<keyword evidence="4" id="KW-1185">Reference proteome</keyword>
<dbReference type="Proteomes" id="UP000322234">
    <property type="component" value="Unassembled WGS sequence"/>
</dbReference>
<feature type="region of interest" description="Disordered" evidence="1">
    <location>
        <begin position="310"/>
        <end position="346"/>
    </location>
</feature>
<dbReference type="AlphaFoldDB" id="A0A6B0RHM3"/>
<accession>A0A6B0RHM3</accession>
<feature type="transmembrane region" description="Helical" evidence="2">
    <location>
        <begin position="227"/>
        <end position="249"/>
    </location>
</feature>
<keyword evidence="2" id="KW-1133">Transmembrane helix</keyword>
<comment type="caution">
    <text evidence="3">The sequence shown here is derived from an EMBL/GenBank/DDBJ whole genome shotgun (WGS) entry which is preliminary data.</text>
</comment>
<evidence type="ECO:0008006" key="5">
    <source>
        <dbReference type="Google" id="ProtNLM"/>
    </source>
</evidence>
<organism evidence="3 4">
    <name type="scientific">Bos mutus</name>
    <name type="common">wild yak</name>
    <dbReference type="NCBI Taxonomy" id="72004"/>
    <lineage>
        <taxon>Eukaryota</taxon>
        <taxon>Metazoa</taxon>
        <taxon>Chordata</taxon>
        <taxon>Craniata</taxon>
        <taxon>Vertebrata</taxon>
        <taxon>Euteleostomi</taxon>
        <taxon>Mammalia</taxon>
        <taxon>Eutheria</taxon>
        <taxon>Laurasiatheria</taxon>
        <taxon>Artiodactyla</taxon>
        <taxon>Ruminantia</taxon>
        <taxon>Pecora</taxon>
        <taxon>Bovidae</taxon>
        <taxon>Bovinae</taxon>
        <taxon>Bos</taxon>
    </lineage>
</organism>
<dbReference type="PANTHER" id="PTHR14788:SF5">
    <property type="entry name" value="TRANSMEMBRANE PROTEIN 156"/>
    <property type="match status" value="1"/>
</dbReference>
<protein>
    <recommendedName>
        <fullName evidence="5">Transmembrane protein 156</fullName>
    </recommendedName>
</protein>
<proteinExistence type="predicted"/>
<evidence type="ECO:0000256" key="2">
    <source>
        <dbReference type="SAM" id="Phobius"/>
    </source>
</evidence>
<reference evidence="3" key="1">
    <citation type="submission" date="2019-10" db="EMBL/GenBank/DDBJ databases">
        <title>The sequence and de novo assembly of the wild yak genome.</title>
        <authorList>
            <person name="Liu Y."/>
        </authorList>
    </citation>
    <scope>NUCLEOTIDE SEQUENCE [LARGE SCALE GENOMIC DNA]</scope>
    <source>
        <strain evidence="3">WY2019</strain>
    </source>
</reference>
<evidence type="ECO:0000313" key="4">
    <source>
        <dbReference type="Proteomes" id="UP000322234"/>
    </source>
</evidence>
<keyword evidence="2" id="KW-0812">Transmembrane</keyword>
<gene>
    <name evidence="3" type="ORF">E5288_WYG010553</name>
</gene>
<keyword evidence="2" id="KW-0472">Membrane</keyword>